<dbReference type="AlphaFoldDB" id="A0A418NAZ4"/>
<name>A0A418NAZ4_9FLAO</name>
<dbReference type="Proteomes" id="UP000321528">
    <property type="component" value="Unassembled WGS sequence"/>
</dbReference>
<dbReference type="InterPro" id="IPR025665">
    <property type="entry name" value="Beta-barrel_OMP_2"/>
</dbReference>
<proteinExistence type="predicted"/>
<sequence>MDKVIRRFLMLGVGLLTFCAHSQTDETTTGQEDFSRYLEDQFYAGFGYNVLLGKPEGVVQRNLSYNLQFGIIKDIPLNQRRNFGVGLGVGYAVNSYYSNMVVSQNVNTFLYEVMNTSDFKRSKLETHAVEFPFELRWRTSTAEEYKFWRIYAGAKLGYVFSGRSRVVTDEGTTGFANDDIEKLQYGLMVNFGYNTWNIHVYYALNPLLKDGTALDTGESIDIRALRIGVIFYIL</sequence>
<reference evidence="3 5" key="1">
    <citation type="submission" date="2018-08" db="EMBL/GenBank/DDBJ databases">
        <title>Proposal of Muricauda 72 sp.nov. and Muricauda NH166 sp.nov., isolated from seawater.</title>
        <authorList>
            <person name="Cheng H."/>
            <person name="Wu Y.-H."/>
            <person name="Guo L.-L."/>
            <person name="Xu X.-W."/>
        </authorList>
    </citation>
    <scope>NUCLEOTIDE SEQUENCE [LARGE SCALE GENOMIC DNA]</scope>
    <source>
        <strain evidence="3 5">NH166</strain>
    </source>
</reference>
<feature type="domain" description="Outer membrane protein beta-barrel" evidence="2">
    <location>
        <begin position="31"/>
        <end position="208"/>
    </location>
</feature>
<evidence type="ECO:0000313" key="3">
    <source>
        <dbReference type="EMBL" id="RIV73738.1"/>
    </source>
</evidence>
<dbReference type="Pfam" id="PF13568">
    <property type="entry name" value="OMP_b-brl_2"/>
    <property type="match status" value="1"/>
</dbReference>
<feature type="signal peptide" evidence="1">
    <location>
        <begin position="1"/>
        <end position="22"/>
    </location>
</feature>
<dbReference type="OrthoDB" id="959017at2"/>
<gene>
    <name evidence="3" type="ORF">D2U88_01480</name>
    <name evidence="4" type="ORF">FQ019_01460</name>
</gene>
<dbReference type="EMBL" id="VNWL01000007">
    <property type="protein sequence ID" value="TXK07422.1"/>
    <property type="molecule type" value="Genomic_DNA"/>
</dbReference>
<protein>
    <submittedName>
        <fullName evidence="3">PorT family protein</fullName>
    </submittedName>
</protein>
<comment type="caution">
    <text evidence="3">The sequence shown here is derived from an EMBL/GenBank/DDBJ whole genome shotgun (WGS) entry which is preliminary data.</text>
</comment>
<evidence type="ECO:0000256" key="1">
    <source>
        <dbReference type="SAM" id="SignalP"/>
    </source>
</evidence>
<evidence type="ECO:0000313" key="5">
    <source>
        <dbReference type="Proteomes" id="UP000284189"/>
    </source>
</evidence>
<accession>A0A418NAZ4</accession>
<reference evidence="4 6" key="2">
    <citation type="submission" date="2019-07" db="EMBL/GenBank/DDBJ databases">
        <title>Draft genome of two Muricauda strains isolated from deep sea.</title>
        <authorList>
            <person name="Sun C."/>
        </authorList>
    </citation>
    <scope>NUCLEOTIDE SEQUENCE [LARGE SCALE GENOMIC DNA]</scope>
    <source>
        <strain evidence="4 6">NH166</strain>
    </source>
</reference>
<dbReference type="Proteomes" id="UP000284189">
    <property type="component" value="Unassembled WGS sequence"/>
</dbReference>
<feature type="chain" id="PRO_5018976419" evidence="1">
    <location>
        <begin position="23"/>
        <end position="234"/>
    </location>
</feature>
<dbReference type="RefSeq" id="WP_119638527.1">
    <property type="nucleotide sequence ID" value="NZ_QXFJ01000008.1"/>
</dbReference>
<evidence type="ECO:0000313" key="4">
    <source>
        <dbReference type="EMBL" id="TXK07422.1"/>
    </source>
</evidence>
<evidence type="ECO:0000313" key="6">
    <source>
        <dbReference type="Proteomes" id="UP000321528"/>
    </source>
</evidence>
<evidence type="ECO:0000259" key="2">
    <source>
        <dbReference type="Pfam" id="PF13568"/>
    </source>
</evidence>
<keyword evidence="1" id="KW-0732">Signal</keyword>
<dbReference type="EMBL" id="QXFJ01000008">
    <property type="protein sequence ID" value="RIV73738.1"/>
    <property type="molecule type" value="Genomic_DNA"/>
</dbReference>
<organism evidence="3 5">
    <name type="scientific">Flagellimonas aequoris</name>
    <dbReference type="NCBI Taxonomy" id="2306997"/>
    <lineage>
        <taxon>Bacteria</taxon>
        <taxon>Pseudomonadati</taxon>
        <taxon>Bacteroidota</taxon>
        <taxon>Flavobacteriia</taxon>
        <taxon>Flavobacteriales</taxon>
        <taxon>Flavobacteriaceae</taxon>
        <taxon>Flagellimonas</taxon>
    </lineage>
</organism>
<keyword evidence="6" id="KW-1185">Reference proteome</keyword>